<keyword evidence="1" id="KW-0472">Membrane</keyword>
<dbReference type="AlphaFoldDB" id="A0A327QQL0"/>
<sequence>MEILSIAFSIPLLLLICWGLGGLLSVIIVDLDQNTIGQIIAGLLILILVGFLSSR</sequence>
<evidence type="ECO:0000256" key="1">
    <source>
        <dbReference type="SAM" id="Phobius"/>
    </source>
</evidence>
<feature type="transmembrane region" description="Helical" evidence="1">
    <location>
        <begin position="12"/>
        <end position="29"/>
    </location>
</feature>
<reference evidence="2 3" key="1">
    <citation type="submission" date="2018-06" db="EMBL/GenBank/DDBJ databases">
        <title>Genomic Encyclopedia of Archaeal and Bacterial Type Strains, Phase II (KMG-II): from individual species to whole genera.</title>
        <authorList>
            <person name="Goeker M."/>
        </authorList>
    </citation>
    <scope>NUCLEOTIDE SEQUENCE [LARGE SCALE GENOMIC DNA]</scope>
    <source>
        <strain evidence="2 3">DSM 23857</strain>
    </source>
</reference>
<protein>
    <submittedName>
        <fullName evidence="2">Uncharacterized protein</fullName>
    </submittedName>
</protein>
<gene>
    <name evidence="2" type="ORF">LX64_02954</name>
</gene>
<evidence type="ECO:0000313" key="3">
    <source>
        <dbReference type="Proteomes" id="UP000249547"/>
    </source>
</evidence>
<name>A0A327QQL0_9BACT</name>
<comment type="caution">
    <text evidence="2">The sequence shown here is derived from an EMBL/GenBank/DDBJ whole genome shotgun (WGS) entry which is preliminary data.</text>
</comment>
<keyword evidence="3" id="KW-1185">Reference proteome</keyword>
<feature type="transmembrane region" description="Helical" evidence="1">
    <location>
        <begin position="35"/>
        <end position="53"/>
    </location>
</feature>
<dbReference type="Proteomes" id="UP000249547">
    <property type="component" value="Unassembled WGS sequence"/>
</dbReference>
<keyword evidence="1" id="KW-1133">Transmembrane helix</keyword>
<organism evidence="2 3">
    <name type="scientific">Chitinophaga skermanii</name>
    <dbReference type="NCBI Taxonomy" id="331697"/>
    <lineage>
        <taxon>Bacteria</taxon>
        <taxon>Pseudomonadati</taxon>
        <taxon>Bacteroidota</taxon>
        <taxon>Chitinophagia</taxon>
        <taxon>Chitinophagales</taxon>
        <taxon>Chitinophagaceae</taxon>
        <taxon>Chitinophaga</taxon>
    </lineage>
</organism>
<keyword evidence="1" id="KW-0812">Transmembrane</keyword>
<accession>A0A327QQL0</accession>
<dbReference type="EMBL" id="QLLL01000005">
    <property type="protein sequence ID" value="RAJ04077.1"/>
    <property type="molecule type" value="Genomic_DNA"/>
</dbReference>
<evidence type="ECO:0000313" key="2">
    <source>
        <dbReference type="EMBL" id="RAJ04077.1"/>
    </source>
</evidence>
<proteinExistence type="predicted"/>